<evidence type="ECO:0000313" key="3">
    <source>
        <dbReference type="Proteomes" id="UP000262072"/>
    </source>
</evidence>
<proteinExistence type="predicted"/>
<dbReference type="Gene3D" id="2.130.10.10">
    <property type="entry name" value="YVTN repeat-like/Quinoprotein amine dehydrogenase"/>
    <property type="match status" value="1"/>
</dbReference>
<gene>
    <name evidence="2" type="ORF">TART1_0127</name>
</gene>
<name>A0A383TBQ2_9LACT</name>
<protein>
    <submittedName>
        <fullName evidence="2">Uncharacterized protein</fullName>
    </submittedName>
</protein>
<dbReference type="RefSeq" id="WP_086626707.1">
    <property type="nucleotide sequence ID" value="NZ_UNRR01000007.1"/>
</dbReference>
<accession>A0A383TBQ2</accession>
<organism evidence="2 3">
    <name type="scientific">Trichococcus shcherbakoviae</name>
    <dbReference type="NCBI Taxonomy" id="2094020"/>
    <lineage>
        <taxon>Bacteria</taxon>
        <taxon>Bacillati</taxon>
        <taxon>Bacillota</taxon>
        <taxon>Bacilli</taxon>
        <taxon>Lactobacillales</taxon>
        <taxon>Carnobacteriaceae</taxon>
        <taxon>Trichococcus</taxon>
    </lineage>
</organism>
<reference evidence="3" key="1">
    <citation type="submission" date="2018-05" db="EMBL/GenBank/DDBJ databases">
        <authorList>
            <person name="Strepis N."/>
        </authorList>
    </citation>
    <scope>NUCLEOTIDE SEQUENCE [LARGE SCALE GENOMIC DNA]</scope>
</reference>
<keyword evidence="1" id="KW-0472">Membrane</keyword>
<dbReference type="SUPFAM" id="SSF75011">
    <property type="entry name" value="3-carboxy-cis,cis-mucoante lactonizing enzyme"/>
    <property type="match status" value="1"/>
</dbReference>
<dbReference type="EMBL" id="UNRR01000007">
    <property type="protein sequence ID" value="SYZ77358.1"/>
    <property type="molecule type" value="Genomic_DNA"/>
</dbReference>
<keyword evidence="1" id="KW-0812">Transmembrane</keyword>
<dbReference type="AlphaFoldDB" id="A0A383TBQ2"/>
<evidence type="ECO:0000256" key="1">
    <source>
        <dbReference type="SAM" id="Phobius"/>
    </source>
</evidence>
<evidence type="ECO:0000313" key="2">
    <source>
        <dbReference type="EMBL" id="SYZ77358.1"/>
    </source>
</evidence>
<dbReference type="Proteomes" id="UP000262072">
    <property type="component" value="Unassembled WGS sequence"/>
</dbReference>
<keyword evidence="1" id="KW-1133">Transmembrane helix</keyword>
<sequence length="372" mass="41601">MEKKKGKTKKVISFALIGIIMTGMVTLGLLTKNGKIERVAFAEETNTEASLGSLDELMEGLSDYPELYRAAFEEDGIDPEENIFIIPGMDATLTLHHEHEEEEICTTMTPQGLAVNKDYLFISAYCQTKEHNSVIYVLDKKSGSFIKEIVLDGIPHAGGLAYDNNHELLWVSSEKGDTAQVITLSLKDIEAYDFTDSAEPIAYTDSIELPEIKRASTITVHGDDLYVAHFDDEETSVMHRYLISTTANDKGEEVHALDTGKSTEEASPDDVDKIGKEIQGLAFYQEKLMLSRSSGRKHDSTLLSFDRLKENEDFTDKNANTEITMPSYMEQVVVDGKHLYILFESGAYAYRDHGNPSIDRVLRVEVDTLFAE</sequence>
<dbReference type="OrthoDB" id="1655118at2"/>
<feature type="transmembrane region" description="Helical" evidence="1">
    <location>
        <begin position="12"/>
        <end position="30"/>
    </location>
</feature>
<dbReference type="InterPro" id="IPR015943">
    <property type="entry name" value="WD40/YVTN_repeat-like_dom_sf"/>
</dbReference>